<accession>X1D5D0</accession>
<evidence type="ECO:0000256" key="1">
    <source>
        <dbReference type="SAM" id="Phobius"/>
    </source>
</evidence>
<keyword evidence="1" id="KW-1133">Transmembrane helix</keyword>
<organism evidence="2">
    <name type="scientific">marine sediment metagenome</name>
    <dbReference type="NCBI Taxonomy" id="412755"/>
    <lineage>
        <taxon>unclassified sequences</taxon>
        <taxon>metagenomes</taxon>
        <taxon>ecological metagenomes</taxon>
    </lineage>
</organism>
<proteinExistence type="predicted"/>
<dbReference type="AlphaFoldDB" id="X1D5D0"/>
<sequence>MGKGAIWIGIALIILGIFLAYEVITSTEAPNWLLIHLLVLIGIGIGLIVFFRAEDKIEKRKDIKGKDK</sequence>
<comment type="caution">
    <text evidence="2">The sequence shown here is derived from an EMBL/GenBank/DDBJ whole genome shotgun (WGS) entry which is preliminary data.</text>
</comment>
<feature type="transmembrane region" description="Helical" evidence="1">
    <location>
        <begin position="30"/>
        <end position="51"/>
    </location>
</feature>
<name>X1D5D0_9ZZZZ</name>
<keyword evidence="1" id="KW-0812">Transmembrane</keyword>
<protein>
    <submittedName>
        <fullName evidence="2">Uncharacterized protein</fullName>
    </submittedName>
</protein>
<keyword evidence="1" id="KW-0472">Membrane</keyword>
<dbReference type="EMBL" id="BART01024356">
    <property type="protein sequence ID" value="GAH03450.1"/>
    <property type="molecule type" value="Genomic_DNA"/>
</dbReference>
<gene>
    <name evidence="2" type="ORF">S01H4_44029</name>
</gene>
<reference evidence="2" key="1">
    <citation type="journal article" date="2014" name="Front. Microbiol.">
        <title>High frequency of phylogenetically diverse reductive dehalogenase-homologous genes in deep subseafloor sedimentary metagenomes.</title>
        <authorList>
            <person name="Kawai M."/>
            <person name="Futagami T."/>
            <person name="Toyoda A."/>
            <person name="Takaki Y."/>
            <person name="Nishi S."/>
            <person name="Hori S."/>
            <person name="Arai W."/>
            <person name="Tsubouchi T."/>
            <person name="Morono Y."/>
            <person name="Uchiyama I."/>
            <person name="Ito T."/>
            <person name="Fujiyama A."/>
            <person name="Inagaki F."/>
            <person name="Takami H."/>
        </authorList>
    </citation>
    <scope>NUCLEOTIDE SEQUENCE</scope>
    <source>
        <strain evidence="2">Expedition CK06-06</strain>
    </source>
</reference>
<evidence type="ECO:0000313" key="2">
    <source>
        <dbReference type="EMBL" id="GAH03450.1"/>
    </source>
</evidence>